<dbReference type="PRINTS" id="PR01217">
    <property type="entry name" value="PRICHEXTENSN"/>
</dbReference>
<evidence type="ECO:0000313" key="4">
    <source>
        <dbReference type="EMBL" id="KAK4770780.1"/>
    </source>
</evidence>
<dbReference type="AlphaFoldDB" id="A0AAN7QPG1"/>
<evidence type="ECO:0000256" key="2">
    <source>
        <dbReference type="SAM" id="MobiDB-lite"/>
    </source>
</evidence>
<name>A0AAN7QPG1_9MYRT</name>
<protein>
    <submittedName>
        <fullName evidence="4">Uncharacterized protein</fullName>
    </submittedName>
</protein>
<reference evidence="4 5" key="1">
    <citation type="journal article" date="2023" name="Hortic Res">
        <title>Pangenome of water caltrop reveals structural variations and asymmetric subgenome divergence after allopolyploidization.</title>
        <authorList>
            <person name="Zhang X."/>
            <person name="Chen Y."/>
            <person name="Wang L."/>
            <person name="Yuan Y."/>
            <person name="Fang M."/>
            <person name="Shi L."/>
            <person name="Lu R."/>
            <person name="Comes H.P."/>
            <person name="Ma Y."/>
            <person name="Chen Y."/>
            <person name="Huang G."/>
            <person name="Zhou Y."/>
            <person name="Zheng Z."/>
            <person name="Qiu Y."/>
        </authorList>
    </citation>
    <scope>NUCLEOTIDE SEQUENCE [LARGE SCALE GENOMIC DNA]</scope>
    <source>
        <tissue evidence="4">Roots</tissue>
    </source>
</reference>
<dbReference type="Proteomes" id="UP001345219">
    <property type="component" value="Chromosome 24"/>
</dbReference>
<feature type="compositionally biased region" description="Pro residues" evidence="2">
    <location>
        <begin position="79"/>
        <end position="126"/>
    </location>
</feature>
<keyword evidence="5" id="KW-1185">Reference proteome</keyword>
<dbReference type="PANTHER" id="PTHR33470">
    <property type="entry name" value="OS01G0164075 PROTEIN"/>
    <property type="match status" value="1"/>
</dbReference>
<gene>
    <name evidence="4" type="ORF">SAY87_031312</name>
</gene>
<feature type="signal peptide" evidence="3">
    <location>
        <begin position="1"/>
        <end position="24"/>
    </location>
</feature>
<evidence type="ECO:0000313" key="5">
    <source>
        <dbReference type="Proteomes" id="UP001345219"/>
    </source>
</evidence>
<evidence type="ECO:0000256" key="1">
    <source>
        <dbReference type="ARBA" id="ARBA00022729"/>
    </source>
</evidence>
<feature type="chain" id="PRO_5042907024" evidence="3">
    <location>
        <begin position="25"/>
        <end position="324"/>
    </location>
</feature>
<accession>A0AAN7QPG1</accession>
<comment type="caution">
    <text evidence="4">The sequence shown here is derived from an EMBL/GenBank/DDBJ whole genome shotgun (WGS) entry which is preliminary data.</text>
</comment>
<sequence>MDFFSPNKSLALLQLLLLVSISNCFFPVPTAHSETLSLPFLSRPRHKPPVHPPVYPPAKPPVHPPVHPPVKPPVHHPVHPPVKPPVHQPVKPPAHPPVHPPVKPPVHPPVKPPVHPPVKPPVHPPVKPPVHPPVHPPVKPPVHPPVKPPVHPPVKPPVYPPVHPPVKPPVHPPIKPPVHPPVKPPVHPPVSPPLRSYIIVNGLVYCKSCKYKGKNSLGGATPIQGAVVQLVCKNTKKKLVQTAKTNQNGYFILTAPKTISSYAYSKCTVTLVSSPLSSCNKPSILNGGKSGALLKPRKSFEINKVPYTLYSVGPFAFEPTCPSL</sequence>
<feature type="region of interest" description="Disordered" evidence="2">
    <location>
        <begin position="48"/>
        <end position="126"/>
    </location>
</feature>
<proteinExistence type="predicted"/>
<evidence type="ECO:0000256" key="3">
    <source>
        <dbReference type="SAM" id="SignalP"/>
    </source>
</evidence>
<dbReference type="EMBL" id="JAXIOK010000005">
    <property type="protein sequence ID" value="KAK4770780.1"/>
    <property type="molecule type" value="Genomic_DNA"/>
</dbReference>
<organism evidence="4 5">
    <name type="scientific">Trapa incisa</name>
    <dbReference type="NCBI Taxonomy" id="236973"/>
    <lineage>
        <taxon>Eukaryota</taxon>
        <taxon>Viridiplantae</taxon>
        <taxon>Streptophyta</taxon>
        <taxon>Embryophyta</taxon>
        <taxon>Tracheophyta</taxon>
        <taxon>Spermatophyta</taxon>
        <taxon>Magnoliopsida</taxon>
        <taxon>eudicotyledons</taxon>
        <taxon>Gunneridae</taxon>
        <taxon>Pentapetalae</taxon>
        <taxon>rosids</taxon>
        <taxon>malvids</taxon>
        <taxon>Myrtales</taxon>
        <taxon>Lythraceae</taxon>
        <taxon>Trapa</taxon>
    </lineage>
</organism>
<dbReference type="GO" id="GO:0071944">
    <property type="term" value="C:cell periphery"/>
    <property type="evidence" value="ECO:0007669"/>
    <property type="project" value="TreeGrafter"/>
</dbReference>
<dbReference type="PANTHER" id="PTHR33470:SF22">
    <property type="entry name" value="POLLEN OLE E 1 ALLERGEN AND EXTENSIN FAMILY PROTEIN"/>
    <property type="match status" value="1"/>
</dbReference>
<feature type="compositionally biased region" description="Pro residues" evidence="2">
    <location>
        <begin position="50"/>
        <end position="72"/>
    </location>
</feature>
<dbReference type="Pfam" id="PF01190">
    <property type="entry name" value="Pollen_Ole_e_1"/>
    <property type="match status" value="1"/>
</dbReference>
<keyword evidence="1 3" id="KW-0732">Signal</keyword>